<gene>
    <name evidence="1" type="ORF">HIV01_013255</name>
</gene>
<proteinExistence type="predicted"/>
<dbReference type="Gene3D" id="2.60.40.2610">
    <property type="entry name" value="Outer membrane usher protein FimD, plug domain"/>
    <property type="match status" value="1"/>
</dbReference>
<dbReference type="Proteomes" id="UP000663400">
    <property type="component" value="Chromosome"/>
</dbReference>
<dbReference type="InterPro" id="IPR000015">
    <property type="entry name" value="Fimb_usher"/>
</dbReference>
<organism evidence="1 2">
    <name type="scientific">Lysobacter arenosi</name>
    <dbReference type="NCBI Taxonomy" id="2795387"/>
    <lineage>
        <taxon>Bacteria</taxon>
        <taxon>Pseudomonadati</taxon>
        <taxon>Pseudomonadota</taxon>
        <taxon>Gammaproteobacteria</taxon>
        <taxon>Lysobacterales</taxon>
        <taxon>Lysobacteraceae</taxon>
        <taxon>Lysobacter</taxon>
    </lineage>
</organism>
<dbReference type="Pfam" id="PF00577">
    <property type="entry name" value="Usher"/>
    <property type="match status" value="1"/>
</dbReference>
<reference evidence="1 2" key="1">
    <citation type="submission" date="2021-02" db="EMBL/GenBank/DDBJ databases">
        <title>Lysobacter arenosi sp. nov., isolated from soil of gangwondo yeongwol, south Korea.</title>
        <authorList>
            <person name="Kim K.R."/>
            <person name="Kim K.H."/>
            <person name="Jeon C.O."/>
        </authorList>
    </citation>
    <scope>NUCLEOTIDE SEQUENCE [LARGE SCALE GENOMIC DNA]</scope>
    <source>
        <strain evidence="1 2">R7</strain>
    </source>
</reference>
<name>A0ABX7RA21_9GAMM</name>
<protein>
    <submittedName>
        <fullName evidence="1">Fimbrial biogenesis outer membrane usher protein</fullName>
    </submittedName>
</protein>
<evidence type="ECO:0000313" key="1">
    <source>
        <dbReference type="EMBL" id="QSX74166.1"/>
    </source>
</evidence>
<keyword evidence="2" id="KW-1185">Reference proteome</keyword>
<dbReference type="PANTHER" id="PTHR30451:SF5">
    <property type="entry name" value="SLR0019 PROTEIN"/>
    <property type="match status" value="1"/>
</dbReference>
<dbReference type="EMBL" id="CP071517">
    <property type="protein sequence ID" value="QSX74166.1"/>
    <property type="molecule type" value="Genomic_DNA"/>
</dbReference>
<dbReference type="InterPro" id="IPR042186">
    <property type="entry name" value="FimD_plug_dom"/>
</dbReference>
<dbReference type="Gene3D" id="2.60.40.3110">
    <property type="match status" value="1"/>
</dbReference>
<dbReference type="RefSeq" id="WP_200607819.1">
    <property type="nucleotide sequence ID" value="NZ_CP071517.1"/>
</dbReference>
<sequence>MVSRPRFLSSAPRNALAFAVGAALFWCGLPAIGAPDPAPEPGPSPAGEASASFSLDDIGVPEFGGAAVASAGNDLLFLEVYFGDRPTGRMIDVRVGGSRVSAKPDDLRALGLIIDPSLNADAEGRIDLDRLPGLAYRYEQSTQRLVLDVPPTLRPQQNLGYEAPAPVRVDRGNGLLVNYDAYARRIGDVETLSVASMLRWFGDAGAVELSGVSSTGDDGQSDSYRRLDTRWSYSDPGRLLTWTAGDLISGGLAWTRPVRLGGIQLRRNFGTRPDLITFPIPRFAGQATLPSSVELLVNNVRQYGSDIDDGPFVLDAFPRINGSGEATLVVRDALGRTTQTSVPIYIDQQRLAPGLSDFSFEAGSLRHGYATDKDDYDSGIAASGSYRLGISDSFTGEVHAEYGAGIRVAGAGGVWAPAGRLGLLTGSVAQSSGIGDGSQRTYGYQWMTSRGGFDLYSQRRSRGYRDLGDIVDERILEDDFVPVSVRSQDRASAWLTVPNGSVAVSWLRWRDNEGLEDRIGTLSWSQTVAGNAYLSLSYFDSAKSGSGFGLTLSVPWGEQRDAAVSINHSNGREEITGAARQTAPYEGGWGWVVQGGDRSGGYAQAQADVRGRYGEASFGADHIEGHTGYFAQGNGSVVVMGGTGFVSRRINDSFAVVSSNGVANVPIQYENRLYGHTNSEGFLLLPDMRGWEHNRIAIDPDTLGADYRLPVLVQDVTPSDSGGVLVNFAVSRIHPAWVTLLGRDGRPVAAGSEGRGGDDNRPFIVGLDGEAYLDDYAPGAVLQVANNGTVCRYRLPDTISDGGVAHLGSLPCEEKL</sequence>
<accession>A0ABX7RA21</accession>
<dbReference type="PANTHER" id="PTHR30451">
    <property type="entry name" value="OUTER MEMBRANE USHER PROTEIN"/>
    <property type="match status" value="1"/>
</dbReference>
<evidence type="ECO:0000313" key="2">
    <source>
        <dbReference type="Proteomes" id="UP000663400"/>
    </source>
</evidence>